<feature type="domain" description="HPr(Ser) kinase/phosphorylase N-terminal" evidence="13">
    <location>
        <begin position="14"/>
        <end position="138"/>
    </location>
</feature>
<dbReference type="InterPro" id="IPR027417">
    <property type="entry name" value="P-loop_NTPase"/>
</dbReference>
<evidence type="ECO:0000313" key="15">
    <source>
        <dbReference type="EMBL" id="VAW87951.1"/>
    </source>
</evidence>
<dbReference type="EMBL" id="UOFO01000136">
    <property type="protein sequence ID" value="VAW87951.1"/>
    <property type="molecule type" value="Genomic_DNA"/>
</dbReference>
<evidence type="ECO:0000256" key="5">
    <source>
        <dbReference type="ARBA" id="ARBA00022679"/>
    </source>
</evidence>
<evidence type="ECO:0000256" key="3">
    <source>
        <dbReference type="ARBA" id="ARBA00006883"/>
    </source>
</evidence>
<dbReference type="PANTHER" id="PTHR30305:SF1">
    <property type="entry name" value="HPR KINASE_PHOSPHORYLASE"/>
    <property type="match status" value="1"/>
</dbReference>
<comment type="catalytic activity">
    <reaction evidence="12">
        <text>[HPr protein]-O-phospho-L-serine + phosphate + H(+) = [HPr protein]-L-serine + diphosphate</text>
        <dbReference type="Rhea" id="RHEA:46604"/>
        <dbReference type="Rhea" id="RHEA-COMP:11602"/>
        <dbReference type="Rhea" id="RHEA-COMP:11603"/>
        <dbReference type="ChEBI" id="CHEBI:15378"/>
        <dbReference type="ChEBI" id="CHEBI:29999"/>
        <dbReference type="ChEBI" id="CHEBI:33019"/>
        <dbReference type="ChEBI" id="CHEBI:43474"/>
        <dbReference type="ChEBI" id="CHEBI:83421"/>
    </reaction>
</comment>
<gene>
    <name evidence="15" type="ORF">MNBD_GAMMA16-490</name>
</gene>
<evidence type="ECO:0000256" key="8">
    <source>
        <dbReference type="ARBA" id="ARBA00022777"/>
    </source>
</evidence>
<evidence type="ECO:0000256" key="4">
    <source>
        <dbReference type="ARBA" id="ARBA00022527"/>
    </source>
</evidence>
<dbReference type="NCBIfam" id="TIGR00679">
    <property type="entry name" value="hpr-ser"/>
    <property type="match status" value="1"/>
</dbReference>
<dbReference type="GO" id="GO:0006109">
    <property type="term" value="P:regulation of carbohydrate metabolic process"/>
    <property type="evidence" value="ECO:0007669"/>
    <property type="project" value="InterPro"/>
</dbReference>
<evidence type="ECO:0000256" key="11">
    <source>
        <dbReference type="ARBA" id="ARBA00023268"/>
    </source>
</evidence>
<evidence type="ECO:0000256" key="7">
    <source>
        <dbReference type="ARBA" id="ARBA00022741"/>
    </source>
</evidence>
<dbReference type="InterPro" id="IPR011104">
    <property type="entry name" value="Hpr_kin/Pase_C"/>
</dbReference>
<dbReference type="GO" id="GO:0046872">
    <property type="term" value="F:metal ion binding"/>
    <property type="evidence" value="ECO:0007669"/>
    <property type="project" value="UniProtKB-KW"/>
</dbReference>
<dbReference type="GO" id="GO:0004674">
    <property type="term" value="F:protein serine/threonine kinase activity"/>
    <property type="evidence" value="ECO:0007669"/>
    <property type="project" value="UniProtKB-KW"/>
</dbReference>
<dbReference type="GO" id="GO:0005524">
    <property type="term" value="F:ATP binding"/>
    <property type="evidence" value="ECO:0007669"/>
    <property type="project" value="UniProtKB-KW"/>
</dbReference>
<dbReference type="FunFam" id="3.40.50.300:FF:000174">
    <property type="entry name" value="HPr kinase/phosphorylase"/>
    <property type="match status" value="1"/>
</dbReference>
<dbReference type="SUPFAM" id="SSF53795">
    <property type="entry name" value="PEP carboxykinase-like"/>
    <property type="match status" value="1"/>
</dbReference>
<accession>A0A3B0Z8T7</accession>
<keyword evidence="9" id="KW-0067">ATP-binding</keyword>
<evidence type="ECO:0000259" key="13">
    <source>
        <dbReference type="Pfam" id="PF02603"/>
    </source>
</evidence>
<dbReference type="AlphaFoldDB" id="A0A3B0Z8T7"/>
<evidence type="ECO:0000256" key="9">
    <source>
        <dbReference type="ARBA" id="ARBA00022840"/>
    </source>
</evidence>
<comment type="similarity">
    <text evidence="3">Belongs to the HPrK/P family.</text>
</comment>
<comment type="catalytic activity">
    <reaction evidence="1">
        <text>[HPr protein]-L-serine + ATP = [HPr protein]-O-phospho-L-serine + ADP + H(+)</text>
        <dbReference type="Rhea" id="RHEA:46600"/>
        <dbReference type="Rhea" id="RHEA-COMP:11602"/>
        <dbReference type="Rhea" id="RHEA-COMP:11603"/>
        <dbReference type="ChEBI" id="CHEBI:15378"/>
        <dbReference type="ChEBI" id="CHEBI:29999"/>
        <dbReference type="ChEBI" id="CHEBI:30616"/>
        <dbReference type="ChEBI" id="CHEBI:83421"/>
        <dbReference type="ChEBI" id="CHEBI:456216"/>
    </reaction>
</comment>
<dbReference type="InterPro" id="IPR028979">
    <property type="entry name" value="Ser_kin/Pase_Hpr-like_N_sf"/>
</dbReference>
<evidence type="ECO:0000256" key="6">
    <source>
        <dbReference type="ARBA" id="ARBA00022723"/>
    </source>
</evidence>
<keyword evidence="6" id="KW-0479">Metal-binding</keyword>
<dbReference type="CDD" id="cd01918">
    <property type="entry name" value="HprK_C"/>
    <property type="match status" value="1"/>
</dbReference>
<dbReference type="Gene3D" id="3.40.1390.20">
    <property type="entry name" value="HprK N-terminal domain-like"/>
    <property type="match status" value="1"/>
</dbReference>
<evidence type="ECO:0000256" key="10">
    <source>
        <dbReference type="ARBA" id="ARBA00022842"/>
    </source>
</evidence>
<dbReference type="PANTHER" id="PTHR30305">
    <property type="entry name" value="PROTEIN YJDM-RELATED"/>
    <property type="match status" value="1"/>
</dbReference>
<protein>
    <submittedName>
        <fullName evidence="15">HPr kinase/phosphorylase</fullName>
    </submittedName>
</protein>
<keyword evidence="8 15" id="KW-0418">Kinase</keyword>
<keyword evidence="5" id="KW-0808">Transferase</keyword>
<sequence>MLESPTAGALYKALCDKLQLQWHAGEKGTERPLTFPLKGNVAADIVGCNSFVGYLNLIRPNQIQVLGVTELEFLSGLGKNSSADAISNLFINAPVCIIVCDGQPVPEVLLQGAQRHTTALFASTLRAEAVVEYLRYYLAARNAQRGTLHGVFMEIMGIGVLISGSSGIGKSELALELITRGHRLIADDAPEFHQHTHDSIIGSCPEPLRDFLEVRGLGMLDVRAMFGDNAIKTEEILRLVISLKKMSDGEVVQLDRIQGERQLRQVFDIDVPEITMPVIMGSNMAVLVEGAVRNHLLLLRGYTASDKFIERQRRIIAQDK</sequence>
<dbReference type="GO" id="GO:0000155">
    <property type="term" value="F:phosphorelay sensor kinase activity"/>
    <property type="evidence" value="ECO:0007669"/>
    <property type="project" value="InterPro"/>
</dbReference>
<dbReference type="Pfam" id="PF02603">
    <property type="entry name" value="Hpr_kinase_N"/>
    <property type="match status" value="1"/>
</dbReference>
<comment type="cofactor">
    <cofactor evidence="2">
        <name>Mg(2+)</name>
        <dbReference type="ChEBI" id="CHEBI:18420"/>
    </cofactor>
</comment>
<dbReference type="InterPro" id="IPR011126">
    <property type="entry name" value="Hpr_kin/Pase_Hpr_N"/>
</dbReference>
<reference evidence="15" key="1">
    <citation type="submission" date="2018-06" db="EMBL/GenBank/DDBJ databases">
        <authorList>
            <person name="Zhirakovskaya E."/>
        </authorList>
    </citation>
    <scope>NUCLEOTIDE SEQUENCE</scope>
</reference>
<evidence type="ECO:0000256" key="2">
    <source>
        <dbReference type="ARBA" id="ARBA00001946"/>
    </source>
</evidence>
<keyword evidence="7" id="KW-0547">Nucleotide-binding</keyword>
<organism evidence="15">
    <name type="scientific">hydrothermal vent metagenome</name>
    <dbReference type="NCBI Taxonomy" id="652676"/>
    <lineage>
        <taxon>unclassified sequences</taxon>
        <taxon>metagenomes</taxon>
        <taxon>ecological metagenomes</taxon>
    </lineage>
</organism>
<name>A0A3B0Z8T7_9ZZZZ</name>
<keyword evidence="4" id="KW-0723">Serine/threonine-protein kinase</keyword>
<dbReference type="Pfam" id="PF07475">
    <property type="entry name" value="Hpr_kinase_C"/>
    <property type="match status" value="1"/>
</dbReference>
<keyword evidence="10" id="KW-0460">Magnesium</keyword>
<dbReference type="InterPro" id="IPR003755">
    <property type="entry name" value="HPr(Ser)_kin/Pase"/>
</dbReference>
<evidence type="ECO:0000259" key="14">
    <source>
        <dbReference type="Pfam" id="PF07475"/>
    </source>
</evidence>
<feature type="domain" description="HPr kinase/phosphorylase C-terminal" evidence="14">
    <location>
        <begin position="143"/>
        <end position="312"/>
    </location>
</feature>
<evidence type="ECO:0000256" key="12">
    <source>
        <dbReference type="ARBA" id="ARBA00047657"/>
    </source>
</evidence>
<proteinExistence type="inferred from homology"/>
<evidence type="ECO:0000256" key="1">
    <source>
        <dbReference type="ARBA" id="ARBA00001120"/>
    </source>
</evidence>
<dbReference type="Gene3D" id="3.40.50.300">
    <property type="entry name" value="P-loop containing nucleotide triphosphate hydrolases"/>
    <property type="match status" value="1"/>
</dbReference>
<dbReference type="SUPFAM" id="SSF75138">
    <property type="entry name" value="HprK N-terminal domain-like"/>
    <property type="match status" value="1"/>
</dbReference>
<keyword evidence="11" id="KW-0511">Multifunctional enzyme</keyword>